<gene>
    <name evidence="1" type="ORF">Rumeso_03603</name>
</gene>
<dbReference type="Proteomes" id="UP000019666">
    <property type="component" value="Unassembled WGS sequence"/>
</dbReference>
<proteinExistence type="predicted"/>
<sequence length="46" mass="5265">MADLNNDVRRGRSARCSSFLRVMKRTDISPIHAHEAPRVLRLTTTD</sequence>
<dbReference type="EMBL" id="AOSK01000103">
    <property type="protein sequence ID" value="EYD74836.1"/>
    <property type="molecule type" value="Genomic_DNA"/>
</dbReference>
<name>A0A017HKE9_9RHOB</name>
<evidence type="ECO:0000313" key="2">
    <source>
        <dbReference type="Proteomes" id="UP000019666"/>
    </source>
</evidence>
<reference evidence="1 2" key="1">
    <citation type="submission" date="2013-02" db="EMBL/GenBank/DDBJ databases">
        <authorList>
            <person name="Fiebig A."/>
            <person name="Goeker M."/>
            <person name="Klenk H.-P.P."/>
        </authorList>
    </citation>
    <scope>NUCLEOTIDE SEQUENCE [LARGE SCALE GENOMIC DNA]</scope>
    <source>
        <strain evidence="1 2">DSM 19309</strain>
    </source>
</reference>
<dbReference type="HOGENOM" id="CLU_3188592_0_0_5"/>
<protein>
    <submittedName>
        <fullName evidence="1">Uncharacterized protein</fullName>
    </submittedName>
</protein>
<accession>A0A017HKE9</accession>
<organism evidence="1 2">
    <name type="scientific">Rubellimicrobium mesophilum DSM 19309</name>
    <dbReference type="NCBI Taxonomy" id="442562"/>
    <lineage>
        <taxon>Bacteria</taxon>
        <taxon>Pseudomonadati</taxon>
        <taxon>Pseudomonadota</taxon>
        <taxon>Alphaproteobacteria</taxon>
        <taxon>Rhodobacterales</taxon>
        <taxon>Roseobacteraceae</taxon>
        <taxon>Rubellimicrobium</taxon>
    </lineage>
</organism>
<comment type="caution">
    <text evidence="1">The sequence shown here is derived from an EMBL/GenBank/DDBJ whole genome shotgun (WGS) entry which is preliminary data.</text>
</comment>
<dbReference type="STRING" id="442562.Rumeso_03603"/>
<keyword evidence="2" id="KW-1185">Reference proteome</keyword>
<dbReference type="AlphaFoldDB" id="A0A017HKE9"/>
<evidence type="ECO:0000313" key="1">
    <source>
        <dbReference type="EMBL" id="EYD74836.1"/>
    </source>
</evidence>